<dbReference type="GO" id="GO:0004672">
    <property type="term" value="F:protein kinase activity"/>
    <property type="evidence" value="ECO:0007669"/>
    <property type="project" value="InterPro"/>
</dbReference>
<dbReference type="Proteomes" id="UP001153678">
    <property type="component" value="Unassembled WGS sequence"/>
</dbReference>
<sequence length="157" mass="17531">MGIYMLDIHSGNILFFDNYLNGYQWQIGDLGLSQPANNTSSNDGIFGVMPYIAPEVLNGGSVSKASDIYTEIKRLELMKHCPEIAVMHPNAVFTSRNSSSLFSRSSPIMNSLYINQGYVSKEYDFDIPSPPTINTDSTMINSSRKRNIKELKAKYSS</sequence>
<accession>A0A9W4SFD9</accession>
<dbReference type="Gene3D" id="1.10.510.10">
    <property type="entry name" value="Transferase(Phosphotransferase) domain 1"/>
    <property type="match status" value="1"/>
</dbReference>
<dbReference type="AlphaFoldDB" id="A0A9W4SFD9"/>
<dbReference type="OrthoDB" id="4062651at2759"/>
<dbReference type="GO" id="GO:0005524">
    <property type="term" value="F:ATP binding"/>
    <property type="evidence" value="ECO:0007669"/>
    <property type="project" value="InterPro"/>
</dbReference>
<gene>
    <name evidence="2" type="ORF">FWILDA_LOCUS2814</name>
</gene>
<protein>
    <submittedName>
        <fullName evidence="2">19280_t:CDS:1</fullName>
    </submittedName>
</protein>
<name>A0A9W4SFD9_9GLOM</name>
<dbReference type="SUPFAM" id="SSF56112">
    <property type="entry name" value="Protein kinase-like (PK-like)"/>
    <property type="match status" value="1"/>
</dbReference>
<comment type="caution">
    <text evidence="2">The sequence shown here is derived from an EMBL/GenBank/DDBJ whole genome shotgun (WGS) entry which is preliminary data.</text>
</comment>
<keyword evidence="3" id="KW-1185">Reference proteome</keyword>
<evidence type="ECO:0000313" key="3">
    <source>
        <dbReference type="Proteomes" id="UP001153678"/>
    </source>
</evidence>
<dbReference type="InterPro" id="IPR000719">
    <property type="entry name" value="Prot_kinase_dom"/>
</dbReference>
<reference evidence="2" key="1">
    <citation type="submission" date="2022-08" db="EMBL/GenBank/DDBJ databases">
        <authorList>
            <person name="Kallberg Y."/>
            <person name="Tangrot J."/>
            <person name="Rosling A."/>
        </authorList>
    </citation>
    <scope>NUCLEOTIDE SEQUENCE</scope>
    <source>
        <strain evidence="2">Wild A</strain>
    </source>
</reference>
<evidence type="ECO:0000313" key="2">
    <source>
        <dbReference type="EMBL" id="CAI2166922.1"/>
    </source>
</evidence>
<feature type="domain" description="Protein kinase" evidence="1">
    <location>
        <begin position="1"/>
        <end position="157"/>
    </location>
</feature>
<evidence type="ECO:0000259" key="1">
    <source>
        <dbReference type="PROSITE" id="PS50011"/>
    </source>
</evidence>
<dbReference type="PROSITE" id="PS50011">
    <property type="entry name" value="PROTEIN_KINASE_DOM"/>
    <property type="match status" value="1"/>
</dbReference>
<dbReference type="EMBL" id="CAMKVN010000345">
    <property type="protein sequence ID" value="CAI2166922.1"/>
    <property type="molecule type" value="Genomic_DNA"/>
</dbReference>
<proteinExistence type="predicted"/>
<dbReference type="InterPro" id="IPR011009">
    <property type="entry name" value="Kinase-like_dom_sf"/>
</dbReference>
<organism evidence="2 3">
    <name type="scientific">Funneliformis geosporum</name>
    <dbReference type="NCBI Taxonomy" id="1117311"/>
    <lineage>
        <taxon>Eukaryota</taxon>
        <taxon>Fungi</taxon>
        <taxon>Fungi incertae sedis</taxon>
        <taxon>Mucoromycota</taxon>
        <taxon>Glomeromycotina</taxon>
        <taxon>Glomeromycetes</taxon>
        <taxon>Glomerales</taxon>
        <taxon>Glomeraceae</taxon>
        <taxon>Funneliformis</taxon>
    </lineage>
</organism>